<feature type="compositionally biased region" description="Basic residues" evidence="12">
    <location>
        <begin position="286"/>
        <end position="296"/>
    </location>
</feature>
<keyword evidence="7" id="KW-0283">Flagellar rotation</keyword>
<feature type="transmembrane region" description="Helical" evidence="13">
    <location>
        <begin position="5"/>
        <end position="22"/>
    </location>
</feature>
<evidence type="ECO:0000256" key="5">
    <source>
        <dbReference type="ARBA" id="ARBA00022500"/>
    </source>
</evidence>
<keyword evidence="3" id="KW-0813">Transport</keyword>
<evidence type="ECO:0000313" key="17">
    <source>
        <dbReference type="Proteomes" id="UP001595965"/>
    </source>
</evidence>
<evidence type="ECO:0000256" key="9">
    <source>
        <dbReference type="ARBA" id="ARBA00022989"/>
    </source>
</evidence>
<feature type="transmembrane region" description="Helical" evidence="13">
    <location>
        <begin position="145"/>
        <end position="166"/>
    </location>
</feature>
<evidence type="ECO:0000256" key="3">
    <source>
        <dbReference type="ARBA" id="ARBA00022448"/>
    </source>
</evidence>
<reference evidence="17" key="1">
    <citation type="journal article" date="2019" name="Int. J. Syst. Evol. Microbiol.">
        <title>The Global Catalogue of Microorganisms (GCM) 10K type strain sequencing project: providing services to taxonomists for standard genome sequencing and annotation.</title>
        <authorList>
            <consortium name="The Broad Institute Genomics Platform"/>
            <consortium name="The Broad Institute Genome Sequencing Center for Infectious Disease"/>
            <person name="Wu L."/>
            <person name="Ma J."/>
        </authorList>
    </citation>
    <scope>NUCLEOTIDE SEQUENCE [LARGE SCALE GENOMIC DNA]</scope>
    <source>
        <strain evidence="17">CGMCC 1.12125</strain>
    </source>
</reference>
<keyword evidence="10" id="KW-0406">Ion transport</keyword>
<comment type="caution">
    <text evidence="16">The sequence shown here is derived from an EMBL/GenBank/DDBJ whole genome shotgun (WGS) entry which is preliminary data.</text>
</comment>
<dbReference type="RefSeq" id="WP_344230254.1">
    <property type="nucleotide sequence ID" value="NZ_BAAALH010000002.1"/>
</dbReference>
<keyword evidence="5" id="KW-0145">Chemotaxis</keyword>
<evidence type="ECO:0000256" key="12">
    <source>
        <dbReference type="SAM" id="MobiDB-lite"/>
    </source>
</evidence>
<evidence type="ECO:0000256" key="8">
    <source>
        <dbReference type="ARBA" id="ARBA00022781"/>
    </source>
</evidence>
<feature type="region of interest" description="Disordered" evidence="12">
    <location>
        <begin position="254"/>
        <end position="296"/>
    </location>
</feature>
<keyword evidence="11 13" id="KW-0472">Membrane</keyword>
<keyword evidence="6 13" id="KW-0812">Transmembrane</keyword>
<name>A0ABV8XS35_9MICC</name>
<dbReference type="Proteomes" id="UP001595965">
    <property type="component" value="Unassembled WGS sequence"/>
</dbReference>
<comment type="subcellular location">
    <subcellularLocation>
        <location evidence="1">Cell membrane</location>
        <topology evidence="1">Multi-pass membrane protein</topology>
    </subcellularLocation>
</comment>
<feature type="compositionally biased region" description="Basic and acidic residues" evidence="12">
    <location>
        <begin position="257"/>
        <end position="266"/>
    </location>
</feature>
<proteinExistence type="inferred from homology"/>
<evidence type="ECO:0000259" key="15">
    <source>
        <dbReference type="Pfam" id="PF20560"/>
    </source>
</evidence>
<evidence type="ECO:0000256" key="7">
    <source>
        <dbReference type="ARBA" id="ARBA00022779"/>
    </source>
</evidence>
<evidence type="ECO:0000256" key="11">
    <source>
        <dbReference type="ARBA" id="ARBA00023136"/>
    </source>
</evidence>
<evidence type="ECO:0000313" key="16">
    <source>
        <dbReference type="EMBL" id="MFC4428344.1"/>
    </source>
</evidence>
<feature type="domain" description="Motility protein A N-terminal" evidence="15">
    <location>
        <begin position="6"/>
        <end position="78"/>
    </location>
</feature>
<accession>A0ABV8XS35</accession>
<dbReference type="InterPro" id="IPR002898">
    <property type="entry name" value="MotA_ExbB_proton_chnl"/>
</dbReference>
<dbReference type="InterPro" id="IPR047055">
    <property type="entry name" value="MotA-like"/>
</dbReference>
<evidence type="ECO:0000259" key="14">
    <source>
        <dbReference type="Pfam" id="PF01618"/>
    </source>
</evidence>
<gene>
    <name evidence="16" type="ORF">ACFO0K_01460</name>
</gene>
<evidence type="ECO:0000256" key="6">
    <source>
        <dbReference type="ARBA" id="ARBA00022692"/>
    </source>
</evidence>
<keyword evidence="9 13" id="KW-1133">Transmembrane helix</keyword>
<keyword evidence="4" id="KW-1003">Cell membrane</keyword>
<evidence type="ECO:0000256" key="2">
    <source>
        <dbReference type="ARBA" id="ARBA00008038"/>
    </source>
</evidence>
<evidence type="ECO:0000256" key="4">
    <source>
        <dbReference type="ARBA" id="ARBA00022475"/>
    </source>
</evidence>
<sequence length="296" mass="30920">MDPLMIIGIIAAFASLFVMVIMEGGSISSLFIVAPMIIVFGGTIAVSLMGTTLGDLKNVGKVFGWAFKGRVRPPREVIEEISSLSAKARGGSLLELEAEAEKTGDPLIRSAITGLADGLDSDALGDLLEAQKNTRRDEVMSVSNWFSQMGGYAPTIGIVGTVASLIHVMENLAEPENIGHMIAAAFVATLWGLLTANFFWHPIATRIRRLCELEQSNLELVVEGALAIQSGLNSTALSDRLHALVPDYRLAQGGKGKAKDAADHDGGGAGPSSTRLGTGSTTGKGKSGKSGKSKAA</sequence>
<dbReference type="Pfam" id="PF20560">
    <property type="entry name" value="MotA_N"/>
    <property type="match status" value="1"/>
</dbReference>
<protein>
    <submittedName>
        <fullName evidence="16">Motility protein A</fullName>
    </submittedName>
</protein>
<keyword evidence="8" id="KW-0375">Hydrogen ion transport</keyword>
<keyword evidence="17" id="KW-1185">Reference proteome</keyword>
<evidence type="ECO:0000256" key="10">
    <source>
        <dbReference type="ARBA" id="ARBA00023065"/>
    </source>
</evidence>
<feature type="domain" description="MotA/TolQ/ExbB proton channel" evidence="14">
    <location>
        <begin position="102"/>
        <end position="218"/>
    </location>
</feature>
<dbReference type="InterPro" id="IPR000540">
    <property type="entry name" value="Flag_MotA_CS"/>
</dbReference>
<dbReference type="PROSITE" id="PS01307">
    <property type="entry name" value="MOTA"/>
    <property type="match status" value="1"/>
</dbReference>
<comment type="similarity">
    <text evidence="2">Belongs to the MotA family.</text>
</comment>
<dbReference type="EMBL" id="JBHSEN010000001">
    <property type="protein sequence ID" value="MFC4428344.1"/>
    <property type="molecule type" value="Genomic_DNA"/>
</dbReference>
<dbReference type="Pfam" id="PF01618">
    <property type="entry name" value="MotA_ExbB"/>
    <property type="match status" value="1"/>
</dbReference>
<evidence type="ECO:0000256" key="1">
    <source>
        <dbReference type="ARBA" id="ARBA00004651"/>
    </source>
</evidence>
<dbReference type="PANTHER" id="PTHR30433">
    <property type="entry name" value="CHEMOTAXIS PROTEIN MOTA"/>
    <property type="match status" value="1"/>
</dbReference>
<organism evidence="16 17">
    <name type="scientific">Citricoccus alkalitolerans</name>
    <dbReference type="NCBI Taxonomy" id="246603"/>
    <lineage>
        <taxon>Bacteria</taxon>
        <taxon>Bacillati</taxon>
        <taxon>Actinomycetota</taxon>
        <taxon>Actinomycetes</taxon>
        <taxon>Micrococcales</taxon>
        <taxon>Micrococcaceae</taxon>
        <taxon>Citricoccus</taxon>
    </lineage>
</organism>
<feature type="transmembrane region" description="Helical" evidence="13">
    <location>
        <begin position="28"/>
        <end position="48"/>
    </location>
</feature>
<evidence type="ECO:0000256" key="13">
    <source>
        <dbReference type="SAM" id="Phobius"/>
    </source>
</evidence>
<dbReference type="InterPro" id="IPR046786">
    <property type="entry name" value="MotA_N"/>
</dbReference>
<feature type="compositionally biased region" description="Low complexity" evidence="12">
    <location>
        <begin position="272"/>
        <end position="284"/>
    </location>
</feature>
<feature type="transmembrane region" description="Helical" evidence="13">
    <location>
        <begin position="178"/>
        <end position="200"/>
    </location>
</feature>